<dbReference type="NCBIfam" id="NF002469">
    <property type="entry name" value="PRK01712.1"/>
    <property type="match status" value="1"/>
</dbReference>
<dbReference type="RefSeq" id="WP_061804734.1">
    <property type="nucleotide sequence ID" value="NZ_FOXX01000005.1"/>
</dbReference>
<keyword evidence="3 4" id="KW-0694">RNA-binding</keyword>
<dbReference type="PANTHER" id="PTHR34984:SF1">
    <property type="entry name" value="CARBON STORAGE REGULATOR"/>
    <property type="match status" value="1"/>
</dbReference>
<dbReference type="Gene3D" id="2.60.40.4380">
    <property type="entry name" value="Translational regulator CsrA"/>
    <property type="match status" value="1"/>
</dbReference>
<dbReference type="SUPFAM" id="SSF117130">
    <property type="entry name" value="CsrA-like"/>
    <property type="match status" value="1"/>
</dbReference>
<dbReference type="EMBL" id="FOXX01000005">
    <property type="protein sequence ID" value="SFQ61069.1"/>
    <property type="molecule type" value="Genomic_DNA"/>
</dbReference>
<gene>
    <name evidence="4" type="primary">csrA</name>
    <name evidence="6" type="ORF">SAMN02745910_02311</name>
</gene>
<evidence type="ECO:0000256" key="2">
    <source>
        <dbReference type="ARBA" id="ARBA00022845"/>
    </source>
</evidence>
<proteinExistence type="inferred from homology"/>
<comment type="function">
    <text evidence="4">A translational regulator that binds mRNA to regulate translation initiation and/or mRNA stability. Usually binds in the 5'-UTR at or near the Shine-Dalgarno sequence preventing ribosome-binding, thus repressing translation. Its main target seems to be the major flagellin gene, while its function is anatagonized by FliW.</text>
</comment>
<evidence type="ECO:0000256" key="4">
    <source>
        <dbReference type="HAMAP-Rule" id="MF_00167"/>
    </source>
</evidence>
<comment type="subcellular location">
    <subcellularLocation>
        <location evidence="4">Cytoplasm</location>
    </subcellularLocation>
</comment>
<evidence type="ECO:0000256" key="3">
    <source>
        <dbReference type="ARBA" id="ARBA00022884"/>
    </source>
</evidence>
<dbReference type="Pfam" id="PF02599">
    <property type="entry name" value="CsrA"/>
    <property type="match status" value="1"/>
</dbReference>
<dbReference type="InterPro" id="IPR036107">
    <property type="entry name" value="CsrA_sf"/>
</dbReference>
<dbReference type="InterPro" id="IPR003751">
    <property type="entry name" value="CsrA"/>
</dbReference>
<keyword evidence="7" id="KW-1185">Reference proteome</keyword>
<reference evidence="6 7" key="1">
    <citation type="submission" date="2016-10" db="EMBL/GenBank/DDBJ databases">
        <authorList>
            <person name="Varghese N."/>
            <person name="Submissions S."/>
        </authorList>
    </citation>
    <scope>NUCLEOTIDE SEQUENCE [LARGE SCALE GENOMIC DNA]</scope>
    <source>
        <strain evidence="6 7">DSM 13796</strain>
    </source>
</reference>
<dbReference type="NCBIfam" id="TIGR00202">
    <property type="entry name" value="csrA"/>
    <property type="match status" value="1"/>
</dbReference>
<dbReference type="Proteomes" id="UP000182762">
    <property type="component" value="Unassembled WGS sequence"/>
</dbReference>
<dbReference type="GeneID" id="93710965"/>
<keyword evidence="4" id="KW-1005">Bacterial flagellum biogenesis</keyword>
<keyword evidence="1 4" id="KW-0963">Cytoplasm</keyword>
<evidence type="ECO:0000313" key="6">
    <source>
        <dbReference type="EMBL" id="SFQ61069.1"/>
    </source>
</evidence>
<sequence length="75" mass="8572">MLVLTRKVGESIRIGEDIELKIVDIDGEQIKLGINAPKHIEVHRQEVYEAIQTENEQAASLEENLMNIFKNMNNP</sequence>
<name>A0A1I5ZX66_9BACI</name>
<evidence type="ECO:0000256" key="1">
    <source>
        <dbReference type="ARBA" id="ARBA00022490"/>
    </source>
</evidence>
<evidence type="ECO:0000256" key="5">
    <source>
        <dbReference type="SAM" id="Coils"/>
    </source>
</evidence>
<comment type="subunit">
    <text evidence="4">Homodimer; the beta-strands of each monomer intercalate to form a hydrophobic core, while the alpha-helices form wings that extend away from the core.</text>
</comment>
<dbReference type="PANTHER" id="PTHR34984">
    <property type="entry name" value="CARBON STORAGE REGULATOR"/>
    <property type="match status" value="1"/>
</dbReference>
<evidence type="ECO:0000313" key="7">
    <source>
        <dbReference type="Proteomes" id="UP000182762"/>
    </source>
</evidence>
<protein>
    <recommendedName>
        <fullName evidence="4">Translational regulator CsrA</fullName>
    </recommendedName>
</protein>
<keyword evidence="4" id="KW-0678">Repressor</keyword>
<comment type="similarity">
    <text evidence="4">Belongs to the CsrA/RsmA family.</text>
</comment>
<keyword evidence="5" id="KW-0175">Coiled coil</keyword>
<feature type="coiled-coil region" evidence="5">
    <location>
        <begin position="44"/>
        <end position="71"/>
    </location>
</feature>
<accession>A0A1I5ZX66</accession>
<organism evidence="6 7">
    <name type="scientific">Priestia endophytica DSM 13796</name>
    <dbReference type="NCBI Taxonomy" id="1121089"/>
    <lineage>
        <taxon>Bacteria</taxon>
        <taxon>Bacillati</taxon>
        <taxon>Bacillota</taxon>
        <taxon>Bacilli</taxon>
        <taxon>Bacillales</taxon>
        <taxon>Bacillaceae</taxon>
        <taxon>Priestia</taxon>
    </lineage>
</organism>
<comment type="caution">
    <text evidence="6">The sequence shown here is derived from an EMBL/GenBank/DDBJ whole genome shotgun (WGS) entry which is preliminary data.</text>
</comment>
<dbReference type="HAMAP" id="MF_00167">
    <property type="entry name" value="CsrA"/>
    <property type="match status" value="1"/>
</dbReference>
<keyword evidence="2 4" id="KW-0810">Translation regulation</keyword>